<reference evidence="3 4" key="1">
    <citation type="submission" date="2020-04" db="EMBL/GenBank/DDBJ databases">
        <title>Description of novel Gluconacetobacter.</title>
        <authorList>
            <person name="Sombolestani A."/>
        </authorList>
    </citation>
    <scope>NUCLEOTIDE SEQUENCE [LARGE SCALE GENOMIC DNA]</scope>
    <source>
        <strain evidence="3 4">LMG 27802</strain>
    </source>
</reference>
<gene>
    <name evidence="3" type="ORF">HLH28_01585</name>
</gene>
<organism evidence="3 4">
    <name type="scientific">Gluconacetobacter tumulisoli</name>
    <dbReference type="NCBI Taxonomy" id="1286189"/>
    <lineage>
        <taxon>Bacteria</taxon>
        <taxon>Pseudomonadati</taxon>
        <taxon>Pseudomonadota</taxon>
        <taxon>Alphaproteobacteria</taxon>
        <taxon>Acetobacterales</taxon>
        <taxon>Acetobacteraceae</taxon>
        <taxon>Gluconacetobacter</taxon>
    </lineage>
</organism>
<keyword evidence="4" id="KW-1185">Reference proteome</keyword>
<dbReference type="EMBL" id="JABEQM010000001">
    <property type="protein sequence ID" value="MBB2200283.1"/>
    <property type="molecule type" value="Genomic_DNA"/>
</dbReference>
<accession>A0A7W4K4U7</accession>
<sequence>MNSGRRDRAAALIRRGEAEAGAWRFRLDEAGWHGLVEALRDDPLPFVGLWSDGQGVHALFLERGESPLVASVVPETGRYLGLSSVRPAAALPERCLHDLWGIEAMDARDVRPWLDHGLWSSTWPLGARPGPVSWPPDPPEFRPVPAVARMGGMVQGIGPADGMHHAPGHLRLALTGGGIAGAEWRLGYAHRGLVSRLRGMEVAAAVRLVGRAAAGASVAHQAALCRAIEAATDSAIGENAVRCRVMLAEIERIATHLYDLSRIGRAAGAPALATCCERLREDVLHLCGQTFGHRMLMDLVVPGGLLEGDPATLGAVAAQVAGRVGGMLREIRRHLSWPGLAGRVHGCGALTEAVARELGVGGVVGRASAREDDVRRLEPGYRREWLDTGVRRGGDVAARIDQRIAEIGGSCRILEAARRGRMPEGAPRGVLRRQAGEGIGCAEGPRGTVWYWVRVADGAVRAIFPRDPALTHVTALEHVLDGADPEDAELIVRSFGLSAAAADL</sequence>
<keyword evidence="1" id="KW-0560">Oxidoreductase</keyword>
<dbReference type="InterPro" id="IPR001135">
    <property type="entry name" value="NADH_Q_OxRdtase_suD"/>
</dbReference>
<name>A0A7W4K4U7_9PROT</name>
<dbReference type="PANTHER" id="PTHR43485">
    <property type="entry name" value="HYDROGENASE-4 COMPONENT G"/>
    <property type="match status" value="1"/>
</dbReference>
<dbReference type="AlphaFoldDB" id="A0A7W4K4U7"/>
<dbReference type="InterPro" id="IPR052197">
    <property type="entry name" value="ComplexI_49kDa-like"/>
</dbReference>
<dbReference type="RefSeq" id="WP_182953469.1">
    <property type="nucleotide sequence ID" value="NZ_JABEQM010000001.1"/>
</dbReference>
<dbReference type="GO" id="GO:0016651">
    <property type="term" value="F:oxidoreductase activity, acting on NAD(P)H"/>
    <property type="evidence" value="ECO:0007669"/>
    <property type="project" value="InterPro"/>
</dbReference>
<dbReference type="SUPFAM" id="SSF56762">
    <property type="entry name" value="HydB/Nqo4-like"/>
    <property type="match status" value="1"/>
</dbReference>
<dbReference type="GO" id="GO:0048038">
    <property type="term" value="F:quinone binding"/>
    <property type="evidence" value="ECO:0007669"/>
    <property type="project" value="InterPro"/>
</dbReference>
<dbReference type="Pfam" id="PF00346">
    <property type="entry name" value="Complex1_49kDa"/>
    <property type="match status" value="1"/>
</dbReference>
<evidence type="ECO:0000259" key="2">
    <source>
        <dbReference type="Pfam" id="PF00346"/>
    </source>
</evidence>
<dbReference type="Gene3D" id="1.10.645.10">
    <property type="entry name" value="Cytochrome-c3 Hydrogenase, chain B"/>
    <property type="match status" value="1"/>
</dbReference>
<dbReference type="InterPro" id="IPR029014">
    <property type="entry name" value="NiFe-Hase_large"/>
</dbReference>
<evidence type="ECO:0000313" key="3">
    <source>
        <dbReference type="EMBL" id="MBB2200283.1"/>
    </source>
</evidence>
<feature type="domain" description="NADH-quinone oxidoreductase subunit D" evidence="2">
    <location>
        <begin position="268"/>
        <end position="425"/>
    </location>
</feature>
<evidence type="ECO:0000313" key="4">
    <source>
        <dbReference type="Proteomes" id="UP000578030"/>
    </source>
</evidence>
<proteinExistence type="predicted"/>
<evidence type="ECO:0000256" key="1">
    <source>
        <dbReference type="ARBA" id="ARBA00023002"/>
    </source>
</evidence>
<dbReference type="InterPro" id="IPR037232">
    <property type="entry name" value="NADH_quin_OxRdtase_su_C/D-like"/>
</dbReference>
<dbReference type="GO" id="GO:0051287">
    <property type="term" value="F:NAD binding"/>
    <property type="evidence" value="ECO:0007669"/>
    <property type="project" value="InterPro"/>
</dbReference>
<dbReference type="PANTHER" id="PTHR43485:SF1">
    <property type="entry name" value="FORMATE HYDROGENLYASE SUBUNIT 5-RELATED"/>
    <property type="match status" value="1"/>
</dbReference>
<protein>
    <submittedName>
        <fullName evidence="3">Ni Fe-hydrogenase III large subunit-like protein</fullName>
    </submittedName>
</protein>
<comment type="caution">
    <text evidence="3">The sequence shown here is derived from an EMBL/GenBank/DDBJ whole genome shotgun (WGS) entry which is preliminary data.</text>
</comment>
<dbReference type="SUPFAM" id="SSF143243">
    <property type="entry name" value="Nqo5-like"/>
    <property type="match status" value="1"/>
</dbReference>
<dbReference type="Proteomes" id="UP000578030">
    <property type="component" value="Unassembled WGS sequence"/>
</dbReference>